<dbReference type="RefSeq" id="WP_089214511.1">
    <property type="nucleotide sequence ID" value="NZ_FZPA01000001.1"/>
</dbReference>
<dbReference type="PROSITE" id="PS51257">
    <property type="entry name" value="PROKAR_LIPOPROTEIN"/>
    <property type="match status" value="1"/>
</dbReference>
<dbReference type="AlphaFoldDB" id="A0A239E962"/>
<dbReference type="Proteomes" id="UP000198339">
    <property type="component" value="Unassembled WGS sequence"/>
</dbReference>
<accession>A0A239E962</accession>
<evidence type="ECO:0000313" key="3">
    <source>
        <dbReference type="EMBL" id="SNS41157.1"/>
    </source>
</evidence>
<dbReference type="OrthoDB" id="7452569at2"/>
<feature type="chain" id="PRO_5012669772" description="Secreted protein" evidence="2">
    <location>
        <begin position="19"/>
        <end position="114"/>
    </location>
</feature>
<reference evidence="3 4" key="1">
    <citation type="submission" date="2017-06" db="EMBL/GenBank/DDBJ databases">
        <authorList>
            <person name="Kim H.J."/>
            <person name="Triplett B.A."/>
        </authorList>
    </citation>
    <scope>NUCLEOTIDE SEQUENCE [LARGE SCALE GENOMIC DNA]</scope>
    <source>
        <strain evidence="3 4">DS15</strain>
    </source>
</reference>
<evidence type="ECO:0000256" key="1">
    <source>
        <dbReference type="SAM" id="MobiDB-lite"/>
    </source>
</evidence>
<keyword evidence="2" id="KW-0732">Signal</keyword>
<evidence type="ECO:0000256" key="2">
    <source>
        <dbReference type="SAM" id="SignalP"/>
    </source>
</evidence>
<feature type="signal peptide" evidence="2">
    <location>
        <begin position="1"/>
        <end position="18"/>
    </location>
</feature>
<evidence type="ECO:0000313" key="4">
    <source>
        <dbReference type="Proteomes" id="UP000198339"/>
    </source>
</evidence>
<keyword evidence="4" id="KW-1185">Reference proteome</keyword>
<gene>
    <name evidence="3" type="ORF">SAMN06295955_101663</name>
</gene>
<proteinExistence type="predicted"/>
<protein>
    <recommendedName>
        <fullName evidence="5">Secreted protein</fullName>
    </recommendedName>
</protein>
<name>A0A239E962_9SPHN</name>
<evidence type="ECO:0008006" key="5">
    <source>
        <dbReference type="Google" id="ProtNLM"/>
    </source>
</evidence>
<sequence>MTRLTLPAALLLTLAACGGSDSTNKTTTKLDAVEVEPGTISDSMIVLDDTNIDGTAVDDSVPAGDTAKPAGKKADDEAAAATEESEEKADPDTVPPPKVKQSVTPDAASKTGAD</sequence>
<feature type="region of interest" description="Disordered" evidence="1">
    <location>
        <begin position="52"/>
        <end position="114"/>
    </location>
</feature>
<dbReference type="EMBL" id="FZPA01000001">
    <property type="protein sequence ID" value="SNS41157.1"/>
    <property type="molecule type" value="Genomic_DNA"/>
</dbReference>
<organism evidence="3 4">
    <name type="scientific">Sphingopyxis indica</name>
    <dbReference type="NCBI Taxonomy" id="436663"/>
    <lineage>
        <taxon>Bacteria</taxon>
        <taxon>Pseudomonadati</taxon>
        <taxon>Pseudomonadota</taxon>
        <taxon>Alphaproteobacteria</taxon>
        <taxon>Sphingomonadales</taxon>
        <taxon>Sphingomonadaceae</taxon>
        <taxon>Sphingopyxis</taxon>
    </lineage>
</organism>